<dbReference type="Proteomes" id="UP001255856">
    <property type="component" value="Unassembled WGS sequence"/>
</dbReference>
<gene>
    <name evidence="2" type="ORF">QBZ16_002650</name>
</gene>
<feature type="compositionally biased region" description="Polar residues" evidence="1">
    <location>
        <begin position="83"/>
        <end position="93"/>
    </location>
</feature>
<protein>
    <submittedName>
        <fullName evidence="2">Uncharacterized protein</fullName>
    </submittedName>
</protein>
<dbReference type="AlphaFoldDB" id="A0AAD9ML03"/>
<sequence length="266" mass="28378">MLPRGTERIVELEESELFDDGEEVIAKSVGLASAIPIPARRPSATVELVRAEEASTSSDSDDDGILLDSDEELSERWTRDNETYSVPSNSGGNLTALLGAGSSSTSYSPMLSARGVPARDFGGPRHGLYRHRSNVSDRMMRAEGSDERVQMTLGTSMPISIPLMPRPGTGAAGRARGDGPRFVPPHLLTDAGEQPDLVQLLSTSHLTPANPRRDRLTARNAIMRATGFLEPKAGAPEGGPDDDLASLATAPAGFLPRSPWTKRPLV</sequence>
<reference evidence="2" key="1">
    <citation type="submission" date="2021-01" db="EMBL/GenBank/DDBJ databases">
        <authorList>
            <person name="Eckstrom K.M.E."/>
        </authorList>
    </citation>
    <scope>NUCLEOTIDE SEQUENCE</scope>
    <source>
        <strain evidence="2">UVCC 0001</strain>
    </source>
</reference>
<accession>A0AAD9ML03</accession>
<dbReference type="EMBL" id="JASFZW010000003">
    <property type="protein sequence ID" value="KAK2078960.1"/>
    <property type="molecule type" value="Genomic_DNA"/>
</dbReference>
<name>A0AAD9ML03_PROWI</name>
<feature type="region of interest" description="Disordered" evidence="1">
    <location>
        <begin position="228"/>
        <end position="266"/>
    </location>
</feature>
<evidence type="ECO:0000313" key="2">
    <source>
        <dbReference type="EMBL" id="KAK2078960.1"/>
    </source>
</evidence>
<proteinExistence type="predicted"/>
<organism evidence="2 3">
    <name type="scientific">Prototheca wickerhamii</name>
    <dbReference type="NCBI Taxonomy" id="3111"/>
    <lineage>
        <taxon>Eukaryota</taxon>
        <taxon>Viridiplantae</taxon>
        <taxon>Chlorophyta</taxon>
        <taxon>core chlorophytes</taxon>
        <taxon>Trebouxiophyceae</taxon>
        <taxon>Chlorellales</taxon>
        <taxon>Chlorellaceae</taxon>
        <taxon>Prototheca</taxon>
    </lineage>
</organism>
<evidence type="ECO:0000256" key="1">
    <source>
        <dbReference type="SAM" id="MobiDB-lite"/>
    </source>
</evidence>
<keyword evidence="3" id="KW-1185">Reference proteome</keyword>
<comment type="caution">
    <text evidence="2">The sequence shown here is derived from an EMBL/GenBank/DDBJ whole genome shotgun (WGS) entry which is preliminary data.</text>
</comment>
<feature type="region of interest" description="Disordered" evidence="1">
    <location>
        <begin position="76"/>
        <end position="97"/>
    </location>
</feature>
<evidence type="ECO:0000313" key="3">
    <source>
        <dbReference type="Proteomes" id="UP001255856"/>
    </source>
</evidence>